<comment type="caution">
    <text evidence="1">The sequence shown here is derived from an EMBL/GenBank/DDBJ whole genome shotgun (WGS) entry which is preliminary data.</text>
</comment>
<proteinExistence type="predicted"/>
<evidence type="ECO:0000313" key="2">
    <source>
        <dbReference type="Proteomes" id="UP001597521"/>
    </source>
</evidence>
<evidence type="ECO:0000313" key="1">
    <source>
        <dbReference type="EMBL" id="MFD2647486.1"/>
    </source>
</evidence>
<protein>
    <recommendedName>
        <fullName evidence="3">Pentapeptide repeat-containing protein</fullName>
    </recommendedName>
</protein>
<dbReference type="RefSeq" id="WP_386832510.1">
    <property type="nucleotide sequence ID" value="NZ_JBHUNP010000001.1"/>
</dbReference>
<evidence type="ECO:0008006" key="3">
    <source>
        <dbReference type="Google" id="ProtNLM"/>
    </source>
</evidence>
<dbReference type="Proteomes" id="UP001597521">
    <property type="component" value="Unassembled WGS sequence"/>
</dbReference>
<gene>
    <name evidence="1" type="ORF">ACFSX5_06705</name>
</gene>
<accession>A0ABW5QJG4</accession>
<keyword evidence="2" id="KW-1185">Reference proteome</keyword>
<reference evidence="2" key="1">
    <citation type="journal article" date="2019" name="Int. J. Syst. Evol. Microbiol.">
        <title>The Global Catalogue of Microorganisms (GCM) 10K type strain sequencing project: providing services to taxonomists for standard genome sequencing and annotation.</title>
        <authorList>
            <consortium name="The Broad Institute Genomics Platform"/>
            <consortium name="The Broad Institute Genome Sequencing Center for Infectious Disease"/>
            <person name="Wu L."/>
            <person name="Ma J."/>
        </authorList>
    </citation>
    <scope>NUCLEOTIDE SEQUENCE [LARGE SCALE GENOMIC DNA]</scope>
    <source>
        <strain evidence="2">CCM 7427</strain>
    </source>
</reference>
<name>A0ABW5QJG4_9HYPH</name>
<sequence length="172" mass="18917">MEIVNSAPLEADCSRCFGLCCIALSFSRSEDFGHDKLAGEACHHLDRQFRCRIHQRRSELGYDGCEAFDCLGAGQRASALFPDLHWRRDPMQSGRVFAAFSILLKLQEMRQALTTAAELSIGPALQAERAALLAELSNLADSRRPEAGAAALLSQARDFLTRLRPVLEAEPG</sequence>
<dbReference type="EMBL" id="JBHUNP010000001">
    <property type="protein sequence ID" value="MFD2647486.1"/>
    <property type="molecule type" value="Genomic_DNA"/>
</dbReference>
<organism evidence="1 2">
    <name type="scientific">Devosia albogilva</name>
    <dbReference type="NCBI Taxonomy" id="429726"/>
    <lineage>
        <taxon>Bacteria</taxon>
        <taxon>Pseudomonadati</taxon>
        <taxon>Pseudomonadota</taxon>
        <taxon>Alphaproteobacteria</taxon>
        <taxon>Hyphomicrobiales</taxon>
        <taxon>Devosiaceae</taxon>
        <taxon>Devosia</taxon>
    </lineage>
</organism>